<sequence>MHRGTSETIWDYEKTTLLNSFDNHDYFVKGISKLCLVNELDGNLLLVASSDGNIRVWKDYTLKGKHKLVTAFSSIQGHRPGVRSVNAVVDWQQQSGNLYASGEISSIMVWDLDKEQLVSLFHPRQIAASQHW</sequence>
<dbReference type="GO" id="GO:0031929">
    <property type="term" value="P:TOR signaling"/>
    <property type="evidence" value="ECO:0007669"/>
    <property type="project" value="InterPro"/>
</dbReference>
<dbReference type="GO" id="GO:0009267">
    <property type="term" value="P:cellular response to starvation"/>
    <property type="evidence" value="ECO:0007669"/>
    <property type="project" value="TreeGrafter"/>
</dbReference>
<evidence type="ECO:0000313" key="2">
    <source>
        <dbReference type="EMBL" id="THF96940.1"/>
    </source>
</evidence>
<dbReference type="InterPro" id="IPR001680">
    <property type="entry name" value="WD40_rpt"/>
</dbReference>
<dbReference type="STRING" id="542762.A0A4S4D3Q8"/>
<comment type="caution">
    <text evidence="2">The sequence shown here is derived from an EMBL/GenBank/DDBJ whole genome shotgun (WGS) entry which is preliminary data.</text>
</comment>
<dbReference type="GO" id="GO:0030307">
    <property type="term" value="P:positive regulation of cell growth"/>
    <property type="evidence" value="ECO:0007669"/>
    <property type="project" value="TreeGrafter"/>
</dbReference>
<gene>
    <name evidence="2" type="ORF">TEA_024165</name>
</gene>
<organism evidence="2 3">
    <name type="scientific">Camellia sinensis var. sinensis</name>
    <name type="common">China tea</name>
    <dbReference type="NCBI Taxonomy" id="542762"/>
    <lineage>
        <taxon>Eukaryota</taxon>
        <taxon>Viridiplantae</taxon>
        <taxon>Streptophyta</taxon>
        <taxon>Embryophyta</taxon>
        <taxon>Tracheophyta</taxon>
        <taxon>Spermatophyta</taxon>
        <taxon>Magnoliopsida</taxon>
        <taxon>eudicotyledons</taxon>
        <taxon>Gunneridae</taxon>
        <taxon>Pentapetalae</taxon>
        <taxon>asterids</taxon>
        <taxon>Ericales</taxon>
        <taxon>Theaceae</taxon>
        <taxon>Camellia</taxon>
    </lineage>
</organism>
<dbReference type="EMBL" id="SDRB02012697">
    <property type="protein sequence ID" value="THF96940.1"/>
    <property type="molecule type" value="Genomic_DNA"/>
</dbReference>
<feature type="repeat" description="WD" evidence="1">
    <location>
        <begin position="41"/>
        <end position="58"/>
    </location>
</feature>
<dbReference type="AlphaFoldDB" id="A0A4S4D3Q8"/>
<keyword evidence="1" id="KW-0853">WD repeat</keyword>
<dbReference type="PROSITE" id="PS50082">
    <property type="entry name" value="WD_REPEATS_2"/>
    <property type="match status" value="1"/>
</dbReference>
<evidence type="ECO:0000313" key="3">
    <source>
        <dbReference type="Proteomes" id="UP000306102"/>
    </source>
</evidence>
<reference evidence="2 3" key="1">
    <citation type="journal article" date="2018" name="Proc. Natl. Acad. Sci. U.S.A.">
        <title>Draft genome sequence of Camellia sinensis var. sinensis provides insights into the evolution of the tea genome and tea quality.</title>
        <authorList>
            <person name="Wei C."/>
            <person name="Yang H."/>
            <person name="Wang S."/>
            <person name="Zhao J."/>
            <person name="Liu C."/>
            <person name="Gao L."/>
            <person name="Xia E."/>
            <person name="Lu Y."/>
            <person name="Tai Y."/>
            <person name="She G."/>
            <person name="Sun J."/>
            <person name="Cao H."/>
            <person name="Tong W."/>
            <person name="Gao Q."/>
            <person name="Li Y."/>
            <person name="Deng W."/>
            <person name="Jiang X."/>
            <person name="Wang W."/>
            <person name="Chen Q."/>
            <person name="Zhang S."/>
            <person name="Li H."/>
            <person name="Wu J."/>
            <person name="Wang P."/>
            <person name="Li P."/>
            <person name="Shi C."/>
            <person name="Zheng F."/>
            <person name="Jian J."/>
            <person name="Huang B."/>
            <person name="Shan D."/>
            <person name="Shi M."/>
            <person name="Fang C."/>
            <person name="Yue Y."/>
            <person name="Li F."/>
            <person name="Li D."/>
            <person name="Wei S."/>
            <person name="Han B."/>
            <person name="Jiang C."/>
            <person name="Yin Y."/>
            <person name="Xia T."/>
            <person name="Zhang Z."/>
            <person name="Bennetzen J.L."/>
            <person name="Zhao S."/>
            <person name="Wan X."/>
        </authorList>
    </citation>
    <scope>NUCLEOTIDE SEQUENCE [LARGE SCALE GENOMIC DNA]</scope>
    <source>
        <strain evidence="3">cv. Shuchazao</strain>
        <tissue evidence="2">Leaf</tissue>
    </source>
</reference>
<dbReference type="GO" id="GO:0030674">
    <property type="term" value="F:protein-macromolecule adaptor activity"/>
    <property type="evidence" value="ECO:0007669"/>
    <property type="project" value="TreeGrafter"/>
</dbReference>
<evidence type="ECO:0000256" key="1">
    <source>
        <dbReference type="PROSITE-ProRule" id="PRU00221"/>
    </source>
</evidence>
<dbReference type="Pfam" id="PF00400">
    <property type="entry name" value="WD40"/>
    <property type="match status" value="1"/>
</dbReference>
<dbReference type="Proteomes" id="UP000306102">
    <property type="component" value="Unassembled WGS sequence"/>
</dbReference>
<dbReference type="PANTHER" id="PTHR12848">
    <property type="entry name" value="REGULATORY-ASSOCIATED PROTEIN OF MTOR"/>
    <property type="match status" value="1"/>
</dbReference>
<dbReference type="GO" id="GO:0031931">
    <property type="term" value="C:TORC1 complex"/>
    <property type="evidence" value="ECO:0007669"/>
    <property type="project" value="InterPro"/>
</dbReference>
<protein>
    <submittedName>
        <fullName evidence="2">Uncharacterized protein</fullName>
    </submittedName>
</protein>
<proteinExistence type="predicted"/>
<dbReference type="PANTHER" id="PTHR12848:SF16">
    <property type="entry name" value="REGULATORY-ASSOCIATED PROTEIN OF MTOR"/>
    <property type="match status" value="1"/>
</dbReference>
<keyword evidence="3" id="KW-1185">Reference proteome</keyword>
<dbReference type="InterPro" id="IPR004083">
    <property type="entry name" value="Raptor"/>
</dbReference>
<accession>A0A4S4D3Q8</accession>
<dbReference type="GO" id="GO:0071230">
    <property type="term" value="P:cellular response to amino acid stimulus"/>
    <property type="evidence" value="ECO:0007669"/>
    <property type="project" value="TreeGrafter"/>
</dbReference>
<dbReference type="InterPro" id="IPR015943">
    <property type="entry name" value="WD40/YVTN_repeat-like_dom_sf"/>
</dbReference>
<dbReference type="Gene3D" id="2.130.10.10">
    <property type="entry name" value="YVTN repeat-like/Quinoprotein amine dehydrogenase"/>
    <property type="match status" value="1"/>
</dbReference>
<dbReference type="GO" id="GO:0005737">
    <property type="term" value="C:cytoplasm"/>
    <property type="evidence" value="ECO:0007669"/>
    <property type="project" value="TreeGrafter"/>
</dbReference>
<dbReference type="SUPFAM" id="SSF50978">
    <property type="entry name" value="WD40 repeat-like"/>
    <property type="match status" value="1"/>
</dbReference>
<name>A0A4S4D3Q8_CAMSN</name>
<dbReference type="InterPro" id="IPR036322">
    <property type="entry name" value="WD40_repeat_dom_sf"/>
</dbReference>
<dbReference type="GO" id="GO:0010506">
    <property type="term" value="P:regulation of autophagy"/>
    <property type="evidence" value="ECO:0007669"/>
    <property type="project" value="TreeGrafter"/>
</dbReference>